<protein>
    <submittedName>
        <fullName evidence="2">Acyl-CoA reductase (LuxC)</fullName>
    </submittedName>
</protein>
<dbReference type="Pfam" id="PF05893">
    <property type="entry name" value="LuxC"/>
    <property type="match status" value="1"/>
</dbReference>
<evidence type="ECO:0000313" key="3">
    <source>
        <dbReference type="Proteomes" id="UP000184510"/>
    </source>
</evidence>
<keyword evidence="3" id="KW-1185">Reference proteome</keyword>
<accession>A0A1M6RRK5</accession>
<gene>
    <name evidence="2" type="ORF">SAMN02745181_3667</name>
</gene>
<keyword evidence="1" id="KW-0521">NADP</keyword>
<dbReference type="OrthoDB" id="580775at2"/>
<evidence type="ECO:0000256" key="1">
    <source>
        <dbReference type="ARBA" id="ARBA00022857"/>
    </source>
</evidence>
<dbReference type="GO" id="GO:0008218">
    <property type="term" value="P:bioluminescence"/>
    <property type="evidence" value="ECO:0007669"/>
    <property type="project" value="InterPro"/>
</dbReference>
<reference evidence="2 3" key="1">
    <citation type="submission" date="2016-11" db="EMBL/GenBank/DDBJ databases">
        <authorList>
            <person name="Jaros S."/>
            <person name="Januszkiewicz K."/>
            <person name="Wedrychowicz H."/>
        </authorList>
    </citation>
    <scope>NUCLEOTIDE SEQUENCE [LARGE SCALE GENOMIC DNA]</scope>
    <source>
        <strain evidence="2 3">DSM 18772</strain>
    </source>
</reference>
<dbReference type="InParanoid" id="A0A1M6RRK5"/>
<name>A0A1M6RRK5_9BACT</name>
<dbReference type="AlphaFoldDB" id="A0A1M6RRK5"/>
<dbReference type="RefSeq" id="WP_143185210.1">
    <property type="nucleotide sequence ID" value="NZ_FQYR01000008.1"/>
</dbReference>
<dbReference type="STRING" id="1123071.SAMN02745181_3667"/>
<dbReference type="InterPro" id="IPR008670">
    <property type="entry name" value="CoA_reduct_LuxC"/>
</dbReference>
<dbReference type="Proteomes" id="UP000184510">
    <property type="component" value="Unassembled WGS sequence"/>
</dbReference>
<organism evidence="2 3">
    <name type="scientific">Rubritalea squalenifaciens DSM 18772</name>
    <dbReference type="NCBI Taxonomy" id="1123071"/>
    <lineage>
        <taxon>Bacteria</taxon>
        <taxon>Pseudomonadati</taxon>
        <taxon>Verrucomicrobiota</taxon>
        <taxon>Verrucomicrobiia</taxon>
        <taxon>Verrucomicrobiales</taxon>
        <taxon>Rubritaleaceae</taxon>
        <taxon>Rubritalea</taxon>
    </lineage>
</organism>
<dbReference type="SUPFAM" id="SSF53720">
    <property type="entry name" value="ALDH-like"/>
    <property type="match status" value="1"/>
</dbReference>
<proteinExistence type="predicted"/>
<sequence>MTTQQRADILATICADYTAFLGEFSADDLIDWVTLELQHDEALDAFVPYGDIRSKAVPLSPVVHVVSGNTPHAALQSILRGLLLGAENIVKLPSSGLPEVEEFAGKLPAELQPLLTLSPRLDQATLSKAKAVVAIGSDEAIAAIHSRLSAHQRFIPHGHKLSIGLIEQPSTDAATKAARDIGLFNQQGCLSLHTVYVKESPQEFARMLATAMQRFEEDNPRGPISVSESGAISNLRETYRYHAAVEPENYLLLESKQGTAWTIIFENNAHLVPSPLNRTVYVRPWPVDLSELGSETQYLSTIALEPLDELLEEVEPLSPPRICSLGEGQQPPLIWHHDGFPPLSSLVSWRDIH</sequence>
<dbReference type="GO" id="GO:0003995">
    <property type="term" value="F:acyl-CoA dehydrogenase activity"/>
    <property type="evidence" value="ECO:0007669"/>
    <property type="project" value="InterPro"/>
</dbReference>
<evidence type="ECO:0000313" key="2">
    <source>
        <dbReference type="EMBL" id="SHK35099.1"/>
    </source>
</evidence>
<dbReference type="InterPro" id="IPR016161">
    <property type="entry name" value="Ald_DH/histidinol_DH"/>
</dbReference>
<dbReference type="EMBL" id="FQYR01000008">
    <property type="protein sequence ID" value="SHK35099.1"/>
    <property type="molecule type" value="Genomic_DNA"/>
</dbReference>